<dbReference type="EMBL" id="VXIT01000013">
    <property type="protein sequence ID" value="KAA6408500.1"/>
    <property type="molecule type" value="Genomic_DNA"/>
</dbReference>
<feature type="compositionally biased region" description="Pro residues" evidence="1">
    <location>
        <begin position="56"/>
        <end position="69"/>
    </location>
</feature>
<gene>
    <name evidence="3" type="ORF">FRX48_07582</name>
</gene>
<comment type="caution">
    <text evidence="3">The sequence shown here is derived from an EMBL/GenBank/DDBJ whole genome shotgun (WGS) entry which is preliminary data.</text>
</comment>
<evidence type="ECO:0000313" key="3">
    <source>
        <dbReference type="EMBL" id="KAA6408500.1"/>
    </source>
</evidence>
<name>A0A5M8PHU8_9LECA</name>
<feature type="chain" id="PRO_5024461874" evidence="2">
    <location>
        <begin position="21"/>
        <end position="204"/>
    </location>
</feature>
<feature type="region of interest" description="Disordered" evidence="1">
    <location>
        <begin position="28"/>
        <end position="69"/>
    </location>
</feature>
<dbReference type="GO" id="GO:0031505">
    <property type="term" value="P:fungal-type cell wall organization"/>
    <property type="evidence" value="ECO:0007669"/>
    <property type="project" value="InterPro"/>
</dbReference>
<evidence type="ECO:0000256" key="2">
    <source>
        <dbReference type="SAM" id="SignalP"/>
    </source>
</evidence>
<reference evidence="3 4" key="1">
    <citation type="submission" date="2019-09" db="EMBL/GenBank/DDBJ databases">
        <title>The hologenome of the rock-dwelling lichen Lasallia pustulata.</title>
        <authorList>
            <person name="Greshake Tzovaras B."/>
            <person name="Segers F."/>
            <person name="Bicker A."/>
            <person name="Dal Grande F."/>
            <person name="Otte J."/>
            <person name="Hankeln T."/>
            <person name="Schmitt I."/>
            <person name="Ebersberger I."/>
        </authorList>
    </citation>
    <scope>NUCLEOTIDE SEQUENCE [LARGE SCALE GENOMIC DNA]</scope>
    <source>
        <strain evidence="3">A1-1</strain>
    </source>
</reference>
<keyword evidence="2" id="KW-0732">Signal</keyword>
<proteinExistence type="predicted"/>
<organism evidence="3 4">
    <name type="scientific">Lasallia pustulata</name>
    <dbReference type="NCBI Taxonomy" id="136370"/>
    <lineage>
        <taxon>Eukaryota</taxon>
        <taxon>Fungi</taxon>
        <taxon>Dikarya</taxon>
        <taxon>Ascomycota</taxon>
        <taxon>Pezizomycotina</taxon>
        <taxon>Lecanoromycetes</taxon>
        <taxon>OSLEUM clade</taxon>
        <taxon>Umbilicariomycetidae</taxon>
        <taxon>Umbilicariales</taxon>
        <taxon>Umbilicariaceae</taxon>
        <taxon>Lasallia</taxon>
    </lineage>
</organism>
<feature type="signal peptide" evidence="2">
    <location>
        <begin position="1"/>
        <end position="20"/>
    </location>
</feature>
<sequence>MRIPPPSLSLFLLLFALVHSQQLNPISRPTTASLPTPLQPPPPDNSIAITTFPSPTTAPAPPHANPYPTPLDDTQLHEGLRRQAAGVGAAGGSVNSPGASQLPAVTSWVQWSSVKDSGTWTPLSFVYTQLFSPVPEQGPSAASGNIGMGTLTGVVGAVKTDEGLGLLSRRGFEKVANFPTHTLQFFSTFDWLRGSDPSINLVQD</sequence>
<dbReference type="Proteomes" id="UP000324767">
    <property type="component" value="Unassembled WGS sequence"/>
</dbReference>
<protein>
    <submittedName>
        <fullName evidence="3">Uncharacterized protein</fullName>
    </submittedName>
</protein>
<accession>A0A5M8PHU8</accession>
<dbReference type="AlphaFoldDB" id="A0A5M8PHU8"/>
<evidence type="ECO:0000313" key="4">
    <source>
        <dbReference type="Proteomes" id="UP000324767"/>
    </source>
</evidence>
<dbReference type="OrthoDB" id="5426689at2759"/>
<evidence type="ECO:0000256" key="1">
    <source>
        <dbReference type="SAM" id="MobiDB-lite"/>
    </source>
</evidence>
<dbReference type="InterPro" id="IPR031452">
    <property type="entry name" value="Kre1"/>
</dbReference>
<dbReference type="Pfam" id="PF17056">
    <property type="entry name" value="KRE1"/>
    <property type="match status" value="1"/>
</dbReference>